<dbReference type="InterPro" id="IPR050786">
    <property type="entry name" value="EFG1_rRNA-proc"/>
</dbReference>
<dbReference type="PANTHER" id="PTHR33911:SF1">
    <property type="entry name" value="RRNA-PROCESSING PROTEIN EFG1"/>
    <property type="match status" value="1"/>
</dbReference>
<dbReference type="EMBL" id="CM017703">
    <property type="protein sequence ID" value="TYG76126.1"/>
    <property type="molecule type" value="Genomic_DNA"/>
</dbReference>
<evidence type="ECO:0000313" key="3">
    <source>
        <dbReference type="EMBL" id="TYG76126.1"/>
    </source>
</evidence>
<feature type="compositionally biased region" description="Acidic residues" evidence="1">
    <location>
        <begin position="1"/>
        <end position="16"/>
    </location>
</feature>
<dbReference type="GO" id="GO:0030688">
    <property type="term" value="C:preribosome, small subunit precursor"/>
    <property type="evidence" value="ECO:0007669"/>
    <property type="project" value="TreeGrafter"/>
</dbReference>
<feature type="compositionally biased region" description="Low complexity" evidence="1">
    <location>
        <begin position="70"/>
        <end position="92"/>
    </location>
</feature>
<dbReference type="GO" id="GO:0005730">
    <property type="term" value="C:nucleolus"/>
    <property type="evidence" value="ECO:0007669"/>
    <property type="project" value="TreeGrafter"/>
</dbReference>
<dbReference type="GO" id="GO:0000462">
    <property type="term" value="P:maturation of SSU-rRNA from tricistronic rRNA transcript (SSU-rRNA, 5.8S rRNA, LSU-rRNA)"/>
    <property type="evidence" value="ECO:0007669"/>
    <property type="project" value="TreeGrafter"/>
</dbReference>
<keyword evidence="2" id="KW-1133">Transmembrane helix</keyword>
<feature type="region of interest" description="Disordered" evidence="1">
    <location>
        <begin position="1"/>
        <end position="136"/>
    </location>
</feature>
<accession>A0A5D2D710</accession>
<feature type="compositionally biased region" description="Polar residues" evidence="1">
    <location>
        <begin position="123"/>
        <end position="133"/>
    </location>
</feature>
<keyword evidence="4" id="KW-1185">Reference proteome</keyword>
<feature type="compositionally biased region" description="Polar residues" evidence="1">
    <location>
        <begin position="42"/>
        <end position="60"/>
    </location>
</feature>
<dbReference type="PANTHER" id="PTHR33911">
    <property type="entry name" value="RRNA-PROCESSING PROTEIN EFG1"/>
    <property type="match status" value="1"/>
</dbReference>
<evidence type="ECO:0000313" key="4">
    <source>
        <dbReference type="Proteomes" id="UP000323506"/>
    </source>
</evidence>
<evidence type="ECO:0000256" key="1">
    <source>
        <dbReference type="SAM" id="MobiDB-lite"/>
    </source>
</evidence>
<gene>
    <name evidence="3" type="ORF">ES288_D03G088500v1</name>
</gene>
<proteinExistence type="predicted"/>
<dbReference type="AlphaFoldDB" id="A0A5D2D710"/>
<evidence type="ECO:0000256" key="2">
    <source>
        <dbReference type="SAM" id="Phobius"/>
    </source>
</evidence>
<reference evidence="3 4" key="1">
    <citation type="submission" date="2019-06" db="EMBL/GenBank/DDBJ databases">
        <title>WGS assembly of Gossypium darwinii.</title>
        <authorList>
            <person name="Chen Z.J."/>
            <person name="Sreedasyam A."/>
            <person name="Ando A."/>
            <person name="Song Q."/>
            <person name="De L."/>
            <person name="Hulse-Kemp A."/>
            <person name="Ding M."/>
            <person name="Ye W."/>
            <person name="Kirkbride R."/>
            <person name="Jenkins J."/>
            <person name="Plott C."/>
            <person name="Lovell J."/>
            <person name="Lin Y.-M."/>
            <person name="Vaughn R."/>
            <person name="Liu B."/>
            <person name="Li W."/>
            <person name="Simpson S."/>
            <person name="Scheffler B."/>
            <person name="Saski C."/>
            <person name="Grover C."/>
            <person name="Hu G."/>
            <person name="Conover J."/>
            <person name="Carlson J."/>
            <person name="Shu S."/>
            <person name="Boston L."/>
            <person name="Williams M."/>
            <person name="Peterson D."/>
            <person name="Mcgee K."/>
            <person name="Jones D."/>
            <person name="Wendel J."/>
            <person name="Stelly D."/>
            <person name="Grimwood J."/>
            <person name="Schmutz J."/>
        </authorList>
    </citation>
    <scope>NUCLEOTIDE SEQUENCE [LARGE SCALE GENOMIC DNA]</scope>
    <source>
        <strain evidence="3">1808015.09</strain>
    </source>
</reference>
<keyword evidence="2" id="KW-0812">Transmembrane</keyword>
<feature type="compositionally biased region" description="Acidic residues" evidence="1">
    <location>
        <begin position="24"/>
        <end position="33"/>
    </location>
</feature>
<organism evidence="3 4">
    <name type="scientific">Gossypium darwinii</name>
    <name type="common">Darwin's cotton</name>
    <name type="synonym">Gossypium barbadense var. darwinii</name>
    <dbReference type="NCBI Taxonomy" id="34276"/>
    <lineage>
        <taxon>Eukaryota</taxon>
        <taxon>Viridiplantae</taxon>
        <taxon>Streptophyta</taxon>
        <taxon>Embryophyta</taxon>
        <taxon>Tracheophyta</taxon>
        <taxon>Spermatophyta</taxon>
        <taxon>Magnoliopsida</taxon>
        <taxon>eudicotyledons</taxon>
        <taxon>Gunneridae</taxon>
        <taxon>Pentapetalae</taxon>
        <taxon>rosids</taxon>
        <taxon>malvids</taxon>
        <taxon>Malvales</taxon>
        <taxon>Malvaceae</taxon>
        <taxon>Malvoideae</taxon>
        <taxon>Gossypium</taxon>
    </lineage>
</organism>
<dbReference type="Proteomes" id="UP000323506">
    <property type="component" value="Chromosome D03"/>
</dbReference>
<keyword evidence="2" id="KW-0472">Membrane</keyword>
<feature type="non-terminal residue" evidence="3">
    <location>
        <position position="1"/>
    </location>
</feature>
<sequence length="185" mass="19923">TGSEDDGLLDLSDEDFFLTGSSSEEADADDEWTESTRERASSIATFGMSSAERNQETGSTRALMPPPRPSSNSFSNSVHAKSRFGSSSSRNSSIRRTKMSTSSNTSKSSSSSFKAGESSNSKTGTNSNLSSNSDARKPRRKILQLLISKSHSFIVMQMVFMVKAGSIAVFLTIVTFTTPCLVELC</sequence>
<feature type="transmembrane region" description="Helical" evidence="2">
    <location>
        <begin position="153"/>
        <end position="176"/>
    </location>
</feature>
<protein>
    <submittedName>
        <fullName evidence="3">Uncharacterized protein</fullName>
    </submittedName>
</protein>
<feature type="compositionally biased region" description="Low complexity" evidence="1">
    <location>
        <begin position="99"/>
        <end position="122"/>
    </location>
</feature>
<name>A0A5D2D710_GOSDA</name>